<dbReference type="InterPro" id="IPR012349">
    <property type="entry name" value="Split_barrel_FMN-bd"/>
</dbReference>
<comment type="cofactor">
    <cofactor evidence="1">
        <name>FMN</name>
        <dbReference type="ChEBI" id="CHEBI:58210"/>
    </cofactor>
</comment>
<dbReference type="Gene3D" id="2.30.110.10">
    <property type="entry name" value="Electron Transport, Fmn-binding Protein, Chain A"/>
    <property type="match status" value="1"/>
</dbReference>
<evidence type="ECO:0000313" key="8">
    <source>
        <dbReference type="Proteomes" id="UP000005713"/>
    </source>
</evidence>
<evidence type="ECO:0000256" key="3">
    <source>
        <dbReference type="ARBA" id="ARBA00022643"/>
    </source>
</evidence>
<keyword evidence="2" id="KW-0285">Flavoprotein</keyword>
<dbReference type="PANTHER" id="PTHR33798">
    <property type="entry name" value="FLAVOPROTEIN OXYGENASE"/>
    <property type="match status" value="1"/>
</dbReference>
<evidence type="ECO:0000256" key="4">
    <source>
        <dbReference type="ARBA" id="ARBA00038054"/>
    </source>
</evidence>
<evidence type="ECO:0000256" key="2">
    <source>
        <dbReference type="ARBA" id="ARBA00022630"/>
    </source>
</evidence>
<dbReference type="eggNOG" id="COG1853">
    <property type="taxonomic scope" value="Bacteria"/>
</dbReference>
<feature type="compositionally biased region" description="Basic and acidic residues" evidence="5">
    <location>
        <begin position="1"/>
        <end position="16"/>
    </location>
</feature>
<dbReference type="GO" id="GO:0016646">
    <property type="term" value="F:oxidoreductase activity, acting on the CH-NH group of donors, NAD or NADP as acceptor"/>
    <property type="evidence" value="ECO:0007669"/>
    <property type="project" value="UniProtKB-ARBA"/>
</dbReference>
<dbReference type="SUPFAM" id="SSF50475">
    <property type="entry name" value="FMN-binding split barrel"/>
    <property type="match status" value="1"/>
</dbReference>
<feature type="region of interest" description="Disordered" evidence="5">
    <location>
        <begin position="1"/>
        <end position="27"/>
    </location>
</feature>
<name>A3K6P0_SAGS3</name>
<comment type="caution">
    <text evidence="7">The sequence shown here is derived from an EMBL/GenBank/DDBJ whole genome shotgun (WGS) entry which is preliminary data.</text>
</comment>
<evidence type="ECO:0000259" key="6">
    <source>
        <dbReference type="SMART" id="SM00903"/>
    </source>
</evidence>
<dbReference type="EMBL" id="AAYA01000011">
    <property type="protein sequence ID" value="EBA07017.1"/>
    <property type="molecule type" value="Genomic_DNA"/>
</dbReference>
<feature type="domain" description="Flavin reductase like" evidence="6">
    <location>
        <begin position="47"/>
        <end position="201"/>
    </location>
</feature>
<sequence>MQRRGDWTRPASDARPEGAPPEGHPMKSHVFDFARLTPKERYKLLIGTVIPRPIALITTLSEDGTPNAGSFSFFNILTHDPAIMAIGIENRPDGTPKDTAANILATQEFTVHISDHALVDQMEICSIKFPSDVDELSVAGLETVPGETVRSPRIVAAPAAFECHLVQTVPVTPARVIVLGEVRRMFVRETLVDPETLQVDQIGIDAVGRLGGHLYARQRDQFERVTPSVEQFMATSGAVES</sequence>
<comment type="similarity">
    <text evidence="4">Belongs to the flavoredoxin family.</text>
</comment>
<dbReference type="AlphaFoldDB" id="A3K6P0"/>
<dbReference type="PANTHER" id="PTHR33798:SF5">
    <property type="entry name" value="FLAVIN REDUCTASE LIKE DOMAIN-CONTAINING PROTEIN"/>
    <property type="match status" value="1"/>
</dbReference>
<dbReference type="Proteomes" id="UP000005713">
    <property type="component" value="Unassembled WGS sequence"/>
</dbReference>
<gene>
    <name evidence="7" type="ORF">SSE37_12506</name>
</gene>
<keyword evidence="8" id="KW-1185">Reference proteome</keyword>
<evidence type="ECO:0000256" key="5">
    <source>
        <dbReference type="SAM" id="MobiDB-lite"/>
    </source>
</evidence>
<dbReference type="InterPro" id="IPR002563">
    <property type="entry name" value="Flavin_Rdtase-like_dom"/>
</dbReference>
<dbReference type="GO" id="GO:0010181">
    <property type="term" value="F:FMN binding"/>
    <property type="evidence" value="ECO:0007669"/>
    <property type="project" value="InterPro"/>
</dbReference>
<dbReference type="Pfam" id="PF01613">
    <property type="entry name" value="Flavin_Reduct"/>
    <property type="match status" value="1"/>
</dbReference>
<evidence type="ECO:0000256" key="1">
    <source>
        <dbReference type="ARBA" id="ARBA00001917"/>
    </source>
</evidence>
<accession>A3K6P0</accession>
<organism evidence="7 8">
    <name type="scientific">Sagittula stellata (strain ATCC 700073 / DSM 11524 / E-37)</name>
    <dbReference type="NCBI Taxonomy" id="388399"/>
    <lineage>
        <taxon>Bacteria</taxon>
        <taxon>Pseudomonadati</taxon>
        <taxon>Pseudomonadota</taxon>
        <taxon>Alphaproteobacteria</taxon>
        <taxon>Rhodobacterales</taxon>
        <taxon>Roseobacteraceae</taxon>
        <taxon>Sagittula</taxon>
    </lineage>
</organism>
<evidence type="ECO:0000313" key="7">
    <source>
        <dbReference type="EMBL" id="EBA07017.1"/>
    </source>
</evidence>
<dbReference type="SMART" id="SM00903">
    <property type="entry name" value="Flavin_Reduct"/>
    <property type="match status" value="1"/>
</dbReference>
<protein>
    <recommendedName>
        <fullName evidence="6">Flavin reductase like domain-containing protein</fullName>
    </recommendedName>
</protein>
<proteinExistence type="inferred from homology"/>
<reference evidence="7 8" key="1">
    <citation type="submission" date="2006-06" db="EMBL/GenBank/DDBJ databases">
        <authorList>
            <person name="Moran M.A."/>
            <person name="Ferriera S."/>
            <person name="Johnson J."/>
            <person name="Kravitz S."/>
            <person name="Beeson K."/>
            <person name="Sutton G."/>
            <person name="Rogers Y.-H."/>
            <person name="Friedman R."/>
            <person name="Frazier M."/>
            <person name="Venter J.C."/>
        </authorList>
    </citation>
    <scope>NUCLEOTIDE SEQUENCE [LARGE SCALE GENOMIC DNA]</scope>
    <source>
        <strain evidence="7 8">E-37</strain>
    </source>
</reference>
<keyword evidence="3" id="KW-0288">FMN</keyword>